<dbReference type="InterPro" id="IPR001753">
    <property type="entry name" value="Enoyl-CoA_hydra/iso"/>
</dbReference>
<evidence type="ECO:0008006" key="2">
    <source>
        <dbReference type="Google" id="ProtNLM"/>
    </source>
</evidence>
<reference evidence="1" key="1">
    <citation type="submission" date="2019-03" db="EMBL/GenBank/DDBJ databases">
        <authorList>
            <person name="Hao L."/>
        </authorList>
    </citation>
    <scope>NUCLEOTIDE SEQUENCE</scope>
</reference>
<name>A0A485M3T1_9ZZZZ</name>
<dbReference type="Gene3D" id="3.90.226.10">
    <property type="entry name" value="2-enoyl-CoA Hydratase, Chain A, domain 1"/>
    <property type="match status" value="1"/>
</dbReference>
<dbReference type="GO" id="GO:0003824">
    <property type="term" value="F:catalytic activity"/>
    <property type="evidence" value="ECO:0007669"/>
    <property type="project" value="UniProtKB-ARBA"/>
</dbReference>
<dbReference type="InterPro" id="IPR029045">
    <property type="entry name" value="ClpP/crotonase-like_dom_sf"/>
</dbReference>
<dbReference type="AlphaFoldDB" id="A0A485M3T1"/>
<protein>
    <recommendedName>
        <fullName evidence="2">Enoyl-CoA hydratase</fullName>
    </recommendedName>
</protein>
<organism evidence="1">
    <name type="scientific">anaerobic digester metagenome</name>
    <dbReference type="NCBI Taxonomy" id="1263854"/>
    <lineage>
        <taxon>unclassified sequences</taxon>
        <taxon>metagenomes</taxon>
        <taxon>ecological metagenomes</taxon>
    </lineage>
</organism>
<dbReference type="PANTHER" id="PTHR11941:SF54">
    <property type="entry name" value="ENOYL-COA HYDRATASE, MITOCHONDRIAL"/>
    <property type="match status" value="1"/>
</dbReference>
<evidence type="ECO:0000313" key="1">
    <source>
        <dbReference type="EMBL" id="VFU17866.1"/>
    </source>
</evidence>
<proteinExistence type="predicted"/>
<dbReference type="Pfam" id="PF00378">
    <property type="entry name" value="ECH_1"/>
    <property type="match status" value="1"/>
</dbReference>
<dbReference type="SUPFAM" id="SSF52096">
    <property type="entry name" value="ClpP/crotonase"/>
    <property type="match status" value="1"/>
</dbReference>
<sequence length="255" mass="28108">MMSEFTYIKLERGEGIAKILFNRPEKLNALNPEMQNEIGEALKIADSDPEIRVIIMSGIGRAFIAGADISIMAGQNSFQYREYAKWYHEIRQQMLGSSKPIIGAVNGYAFGGGAVVAFSTDLIVAAQGAKFGQQEINVGHIKGASYLPRIVGRFRAAQIVMLGEAITAQEAYAMGLVNWVVPDEELMDKAVEIAGKLMKKSPKALMMAKQVLNIQNETSESAADYYELEVNSLCFGTPEQVESMKAFVEKRPPRF</sequence>
<dbReference type="EMBL" id="CAADRM010000140">
    <property type="protein sequence ID" value="VFU17866.1"/>
    <property type="molecule type" value="Genomic_DNA"/>
</dbReference>
<dbReference type="GO" id="GO:0006635">
    <property type="term" value="P:fatty acid beta-oxidation"/>
    <property type="evidence" value="ECO:0007669"/>
    <property type="project" value="TreeGrafter"/>
</dbReference>
<dbReference type="PANTHER" id="PTHR11941">
    <property type="entry name" value="ENOYL-COA HYDRATASE-RELATED"/>
    <property type="match status" value="1"/>
</dbReference>
<accession>A0A485M3T1</accession>
<dbReference type="CDD" id="cd06558">
    <property type="entry name" value="crotonase-like"/>
    <property type="match status" value="1"/>
</dbReference>
<gene>
    <name evidence="1" type="ORF">SCFA_730014</name>
</gene>